<gene>
    <name evidence="10" type="primary">fluC</name>
    <name evidence="10" type="synonym">crcB</name>
    <name evidence="11" type="ORF">QQ002_03865</name>
</gene>
<keyword evidence="5 10" id="KW-0472">Membrane</keyword>
<comment type="catalytic activity">
    <reaction evidence="8">
        <text>fluoride(in) = fluoride(out)</text>
        <dbReference type="Rhea" id="RHEA:76159"/>
        <dbReference type="ChEBI" id="CHEBI:17051"/>
    </reaction>
    <physiologicalReaction direction="left-to-right" evidence="8">
        <dbReference type="Rhea" id="RHEA:76160"/>
    </physiologicalReaction>
</comment>
<dbReference type="Proteomes" id="UP001172756">
    <property type="component" value="Unassembled WGS sequence"/>
</dbReference>
<dbReference type="PANTHER" id="PTHR28259">
    <property type="entry name" value="FLUORIDE EXPORT PROTEIN 1-RELATED"/>
    <property type="match status" value="1"/>
</dbReference>
<evidence type="ECO:0000313" key="11">
    <source>
        <dbReference type="EMBL" id="MDN4482675.1"/>
    </source>
</evidence>
<dbReference type="InterPro" id="IPR003691">
    <property type="entry name" value="FluC"/>
</dbReference>
<evidence type="ECO:0000256" key="8">
    <source>
        <dbReference type="ARBA" id="ARBA00035585"/>
    </source>
</evidence>
<keyword evidence="10" id="KW-0915">Sodium</keyword>
<sequence length="123" mass="12180">MSVWAYLAATLGVGVGACVRFSLGWLDRPKTFPWPTILANLLGSALLGAVLALSDGGALSPGVTFALGTGVAGGLSTFSSLAVDALVLWRDGRRTAATAYLAGTLVLGLASAAAGFAVADALA</sequence>
<reference evidence="11 12" key="1">
    <citation type="submission" date="2023-06" db="EMBL/GenBank/DDBJ databases">
        <title>SYSU T0a273.</title>
        <authorList>
            <person name="Gao L."/>
            <person name="Fang B.-Z."/>
            <person name="Li W.-J."/>
        </authorList>
    </citation>
    <scope>NUCLEOTIDE SEQUENCE [LARGE SCALE GENOMIC DNA]</scope>
    <source>
        <strain evidence="11 12">SYSU T0a273</strain>
    </source>
</reference>
<comment type="similarity">
    <text evidence="7 10">Belongs to the fluoride channel Fluc/FEX (TC 1.A.43) family.</text>
</comment>
<feature type="binding site" evidence="10">
    <location>
        <position position="73"/>
    </location>
    <ligand>
        <name>Na(+)</name>
        <dbReference type="ChEBI" id="CHEBI:29101"/>
        <note>structural</note>
    </ligand>
</feature>
<evidence type="ECO:0000256" key="4">
    <source>
        <dbReference type="ARBA" id="ARBA00022989"/>
    </source>
</evidence>
<keyword evidence="10" id="KW-0406">Ion transport</keyword>
<dbReference type="Pfam" id="PF02537">
    <property type="entry name" value="CRCB"/>
    <property type="match status" value="1"/>
</dbReference>
<comment type="caution">
    <text evidence="11">The sequence shown here is derived from an EMBL/GenBank/DDBJ whole genome shotgun (WGS) entry which is preliminary data.</text>
</comment>
<organism evidence="11 12">
    <name type="scientific">Demequina lignilytica</name>
    <dbReference type="NCBI Taxonomy" id="3051663"/>
    <lineage>
        <taxon>Bacteria</taxon>
        <taxon>Bacillati</taxon>
        <taxon>Actinomycetota</taxon>
        <taxon>Actinomycetes</taxon>
        <taxon>Micrococcales</taxon>
        <taxon>Demequinaceae</taxon>
        <taxon>Demequina</taxon>
    </lineage>
</organism>
<dbReference type="PANTHER" id="PTHR28259:SF1">
    <property type="entry name" value="FLUORIDE EXPORT PROTEIN 1-RELATED"/>
    <property type="match status" value="1"/>
</dbReference>
<evidence type="ECO:0000313" key="12">
    <source>
        <dbReference type="Proteomes" id="UP001172756"/>
    </source>
</evidence>
<dbReference type="GO" id="GO:0005886">
    <property type="term" value="C:plasma membrane"/>
    <property type="evidence" value="ECO:0007669"/>
    <property type="project" value="UniProtKB-SubCell"/>
</dbReference>
<name>A0AB35MFX6_9MICO</name>
<evidence type="ECO:0000256" key="9">
    <source>
        <dbReference type="ARBA" id="ARBA00049940"/>
    </source>
</evidence>
<dbReference type="HAMAP" id="MF_00454">
    <property type="entry name" value="FluC"/>
    <property type="match status" value="1"/>
</dbReference>
<feature type="transmembrane region" description="Helical" evidence="10">
    <location>
        <begin position="99"/>
        <end position="119"/>
    </location>
</feature>
<keyword evidence="10" id="KW-0813">Transport</keyword>
<evidence type="ECO:0000256" key="2">
    <source>
        <dbReference type="ARBA" id="ARBA00022475"/>
    </source>
</evidence>
<comment type="activity regulation">
    <text evidence="10">Na(+) is not transported, but it plays an essential structural role and its presence is essential for fluoride channel function.</text>
</comment>
<accession>A0AB35MFX6</accession>
<evidence type="ECO:0000256" key="5">
    <source>
        <dbReference type="ARBA" id="ARBA00023136"/>
    </source>
</evidence>
<dbReference type="GO" id="GO:0140114">
    <property type="term" value="P:cellular detoxification of fluoride"/>
    <property type="evidence" value="ECO:0007669"/>
    <property type="project" value="UniProtKB-UniRule"/>
</dbReference>
<feature type="transmembrane region" description="Helical" evidence="10">
    <location>
        <begin position="65"/>
        <end position="87"/>
    </location>
</feature>
<keyword evidence="3 10" id="KW-0812">Transmembrane</keyword>
<dbReference type="RefSeq" id="WP_301159750.1">
    <property type="nucleotide sequence ID" value="NZ_JAUHQB010000002.1"/>
</dbReference>
<evidence type="ECO:0000256" key="6">
    <source>
        <dbReference type="ARBA" id="ARBA00023303"/>
    </source>
</evidence>
<comment type="function">
    <text evidence="9 10">Fluoride-specific ion channel. Important for reducing fluoride concentration in the cell, thus reducing its toxicity.</text>
</comment>
<evidence type="ECO:0000256" key="10">
    <source>
        <dbReference type="HAMAP-Rule" id="MF_00454"/>
    </source>
</evidence>
<protein>
    <recommendedName>
        <fullName evidence="10">Fluoride-specific ion channel FluC</fullName>
    </recommendedName>
</protein>
<evidence type="ECO:0000256" key="3">
    <source>
        <dbReference type="ARBA" id="ARBA00022692"/>
    </source>
</evidence>
<dbReference type="AlphaFoldDB" id="A0AB35MFX6"/>
<comment type="subcellular location">
    <subcellularLocation>
        <location evidence="1 10">Cell membrane</location>
        <topology evidence="1 10">Multi-pass membrane protein</topology>
    </subcellularLocation>
</comment>
<keyword evidence="10" id="KW-0479">Metal-binding</keyword>
<keyword evidence="4 10" id="KW-1133">Transmembrane helix</keyword>
<dbReference type="GO" id="GO:0062054">
    <property type="term" value="F:fluoride channel activity"/>
    <property type="evidence" value="ECO:0007669"/>
    <property type="project" value="UniProtKB-UniRule"/>
</dbReference>
<keyword evidence="2 10" id="KW-1003">Cell membrane</keyword>
<feature type="binding site" evidence="10">
    <location>
        <position position="76"/>
    </location>
    <ligand>
        <name>Na(+)</name>
        <dbReference type="ChEBI" id="CHEBI:29101"/>
        <note>structural</note>
    </ligand>
</feature>
<keyword evidence="6 10" id="KW-0407">Ion channel</keyword>
<evidence type="ECO:0000256" key="7">
    <source>
        <dbReference type="ARBA" id="ARBA00035120"/>
    </source>
</evidence>
<feature type="transmembrane region" description="Helical" evidence="10">
    <location>
        <begin position="6"/>
        <end position="26"/>
    </location>
</feature>
<dbReference type="GO" id="GO:0046872">
    <property type="term" value="F:metal ion binding"/>
    <property type="evidence" value="ECO:0007669"/>
    <property type="project" value="UniProtKB-KW"/>
</dbReference>
<proteinExistence type="inferred from homology"/>
<evidence type="ECO:0000256" key="1">
    <source>
        <dbReference type="ARBA" id="ARBA00004651"/>
    </source>
</evidence>
<feature type="transmembrane region" description="Helical" evidence="10">
    <location>
        <begin position="38"/>
        <end position="59"/>
    </location>
</feature>
<dbReference type="EMBL" id="JAUHQB010000002">
    <property type="protein sequence ID" value="MDN4482675.1"/>
    <property type="molecule type" value="Genomic_DNA"/>
</dbReference>